<proteinExistence type="predicted"/>
<accession>A0A2S7SVF6</accession>
<evidence type="ECO:0000313" key="1">
    <source>
        <dbReference type="EMBL" id="PQJ10516.1"/>
    </source>
</evidence>
<dbReference type="EMBL" id="PPSL01000003">
    <property type="protein sequence ID" value="PQJ10516.1"/>
    <property type="molecule type" value="Genomic_DNA"/>
</dbReference>
<sequence>MFLLRYKKNTRSLTEQVLASGGLVEVNSAGFKKLLFFWLGTSERAFALLKYLEDKETPQKSQEGIFGASWIY</sequence>
<protein>
    <submittedName>
        <fullName evidence="1">Uncharacterized protein</fullName>
    </submittedName>
</protein>
<comment type="caution">
    <text evidence="1">The sequence shown here is derived from an EMBL/GenBank/DDBJ whole genome shotgun (WGS) entry which is preliminary data.</text>
</comment>
<gene>
    <name evidence="1" type="ORF">CJD36_011105</name>
</gene>
<keyword evidence="2" id="KW-1185">Reference proteome</keyword>
<organism evidence="1 2">
    <name type="scientific">Flavipsychrobacter stenotrophus</name>
    <dbReference type="NCBI Taxonomy" id="2077091"/>
    <lineage>
        <taxon>Bacteria</taxon>
        <taxon>Pseudomonadati</taxon>
        <taxon>Bacteroidota</taxon>
        <taxon>Chitinophagia</taxon>
        <taxon>Chitinophagales</taxon>
        <taxon>Chitinophagaceae</taxon>
        <taxon>Flavipsychrobacter</taxon>
    </lineage>
</organism>
<evidence type="ECO:0000313" key="2">
    <source>
        <dbReference type="Proteomes" id="UP000239872"/>
    </source>
</evidence>
<name>A0A2S7SVF6_9BACT</name>
<dbReference type="Proteomes" id="UP000239872">
    <property type="component" value="Unassembled WGS sequence"/>
</dbReference>
<reference evidence="1 2" key="1">
    <citation type="submission" date="2018-01" db="EMBL/GenBank/DDBJ databases">
        <title>A novel member of the phylum Bacteroidetes isolated from glacier ice.</title>
        <authorList>
            <person name="Liu Q."/>
            <person name="Xin Y.-H."/>
        </authorList>
    </citation>
    <scope>NUCLEOTIDE SEQUENCE [LARGE SCALE GENOMIC DNA]</scope>
    <source>
        <strain evidence="1 2">RB1R16</strain>
    </source>
</reference>
<dbReference type="AlphaFoldDB" id="A0A2S7SVF6"/>